<dbReference type="AlphaFoldDB" id="A0A1G2DU71"/>
<evidence type="ECO:0000259" key="1">
    <source>
        <dbReference type="PROSITE" id="PS50113"/>
    </source>
</evidence>
<dbReference type="InterPro" id="IPR000700">
    <property type="entry name" value="PAS-assoc_C"/>
</dbReference>
<feature type="domain" description="PAC" evidence="1">
    <location>
        <begin position="91"/>
        <end position="143"/>
    </location>
</feature>
<dbReference type="PROSITE" id="PS50113">
    <property type="entry name" value="PAC"/>
    <property type="match status" value="1"/>
</dbReference>
<dbReference type="Pfam" id="PF08448">
    <property type="entry name" value="PAS_4"/>
    <property type="match status" value="1"/>
</dbReference>
<name>A0A1G2DU71_9BACT</name>
<proteinExistence type="predicted"/>
<organism evidence="2 3">
    <name type="scientific">Candidatus Lloydbacteria bacterium RIFOXYC12_FULL_46_25</name>
    <dbReference type="NCBI Taxonomy" id="1798670"/>
    <lineage>
        <taxon>Bacteria</taxon>
        <taxon>Candidatus Lloydiibacteriota</taxon>
    </lineage>
</organism>
<dbReference type="InterPro" id="IPR000014">
    <property type="entry name" value="PAS"/>
</dbReference>
<dbReference type="SUPFAM" id="SSF55785">
    <property type="entry name" value="PYP-like sensor domain (PAS domain)"/>
    <property type="match status" value="1"/>
</dbReference>
<gene>
    <name evidence="2" type="ORF">A2494_03205</name>
</gene>
<dbReference type="CDD" id="cd00130">
    <property type="entry name" value="PAS"/>
    <property type="match status" value="1"/>
</dbReference>
<sequence>MSNDTQRGDDGFSKESLGEKFEVLTNASPDCIKLFNLENKVEYMNPGGLKEHGFKSLEDAIGFDWTLSIVPEQRAEIARLIKEAVTEKKTISLDVQHLHELANREWCSLIVSPVFSANGDVKYFVGISRDISDRKEAEAKLAAYAKEQEALNKMMVDRELKMIQLKNQNECLSKTCQCTKSCDVEAGE</sequence>
<dbReference type="InterPro" id="IPR035965">
    <property type="entry name" value="PAS-like_dom_sf"/>
</dbReference>
<reference evidence="2 3" key="1">
    <citation type="journal article" date="2016" name="Nat. Commun.">
        <title>Thousands of microbial genomes shed light on interconnected biogeochemical processes in an aquifer system.</title>
        <authorList>
            <person name="Anantharaman K."/>
            <person name="Brown C.T."/>
            <person name="Hug L.A."/>
            <person name="Sharon I."/>
            <person name="Castelle C.J."/>
            <person name="Probst A.J."/>
            <person name="Thomas B.C."/>
            <person name="Singh A."/>
            <person name="Wilkins M.J."/>
            <person name="Karaoz U."/>
            <person name="Brodie E.L."/>
            <person name="Williams K.H."/>
            <person name="Hubbard S.S."/>
            <person name="Banfield J.F."/>
        </authorList>
    </citation>
    <scope>NUCLEOTIDE SEQUENCE [LARGE SCALE GENOMIC DNA]</scope>
</reference>
<evidence type="ECO:0000313" key="2">
    <source>
        <dbReference type="EMBL" id="OGZ17195.1"/>
    </source>
</evidence>
<dbReference type="InterPro" id="IPR013656">
    <property type="entry name" value="PAS_4"/>
</dbReference>
<protein>
    <recommendedName>
        <fullName evidence="1">PAC domain-containing protein</fullName>
    </recommendedName>
</protein>
<dbReference type="EMBL" id="MHLU01000147">
    <property type="protein sequence ID" value="OGZ17195.1"/>
    <property type="molecule type" value="Genomic_DNA"/>
</dbReference>
<dbReference type="Gene3D" id="3.30.450.20">
    <property type="entry name" value="PAS domain"/>
    <property type="match status" value="1"/>
</dbReference>
<comment type="caution">
    <text evidence="2">The sequence shown here is derived from an EMBL/GenBank/DDBJ whole genome shotgun (WGS) entry which is preliminary data.</text>
</comment>
<accession>A0A1G2DU71</accession>
<dbReference type="Proteomes" id="UP000178106">
    <property type="component" value="Unassembled WGS sequence"/>
</dbReference>
<dbReference type="NCBIfam" id="TIGR00229">
    <property type="entry name" value="sensory_box"/>
    <property type="match status" value="1"/>
</dbReference>
<evidence type="ECO:0000313" key="3">
    <source>
        <dbReference type="Proteomes" id="UP000178106"/>
    </source>
</evidence>